<dbReference type="GO" id="GO:0005524">
    <property type="term" value="F:ATP binding"/>
    <property type="evidence" value="ECO:0007669"/>
    <property type="project" value="UniProtKB-KW"/>
</dbReference>
<dbReference type="GO" id="GO:0016887">
    <property type="term" value="F:ATP hydrolysis activity"/>
    <property type="evidence" value="ECO:0007669"/>
    <property type="project" value="InterPro"/>
</dbReference>
<dbReference type="GO" id="GO:0022857">
    <property type="term" value="F:transmembrane transporter activity"/>
    <property type="evidence" value="ECO:0007669"/>
    <property type="project" value="TreeGrafter"/>
</dbReference>
<dbReference type="PROSITE" id="PS50893">
    <property type="entry name" value="ABC_TRANSPORTER_2"/>
    <property type="match status" value="1"/>
</dbReference>
<dbReference type="Pfam" id="PF00005">
    <property type="entry name" value="ABC_tran"/>
    <property type="match status" value="1"/>
</dbReference>
<evidence type="ECO:0000259" key="3">
    <source>
        <dbReference type="PROSITE" id="PS50072"/>
    </source>
</evidence>
<dbReference type="PANTHER" id="PTHR24220:SF86">
    <property type="entry name" value="ABC TRANSPORTER ABCH.1"/>
    <property type="match status" value="1"/>
</dbReference>
<reference evidence="5" key="1">
    <citation type="submission" date="2020-06" db="EMBL/GenBank/DDBJ databases">
        <title>Unique genomic features of the anaerobic methanotrophic archaea.</title>
        <authorList>
            <person name="Chadwick G.L."/>
            <person name="Skennerton C.T."/>
            <person name="Laso-Perez R."/>
            <person name="Leu A.O."/>
            <person name="Speth D.R."/>
            <person name="Yu H."/>
            <person name="Morgan-Lang C."/>
            <person name="Hatzenpichler R."/>
            <person name="Goudeau D."/>
            <person name="Malmstrom R."/>
            <person name="Brazelton W.J."/>
            <person name="Woyke T."/>
            <person name="Hallam S.J."/>
            <person name="Tyson G.W."/>
            <person name="Wegener G."/>
            <person name="Boetius A."/>
            <person name="Orphan V."/>
        </authorList>
    </citation>
    <scope>NUCLEOTIDE SEQUENCE</scope>
</reference>
<dbReference type="InterPro" id="IPR027417">
    <property type="entry name" value="P-loop_NTPase"/>
</dbReference>
<dbReference type="AlphaFoldDB" id="A0A7G9YH63"/>
<name>A0A7G9YH63_9EURY</name>
<evidence type="ECO:0000313" key="5">
    <source>
        <dbReference type="EMBL" id="QNO47347.1"/>
    </source>
</evidence>
<sequence>MNDQSYTEPRLDETPAVDIINVKKSYYVGKMEVSIRRGIDLTIRRGEFLAIMGLSGSGKSTLMNLTGCLDRPTGGDVHVSGKDVSKLSEAELAHLRGQEIGFVFQTFNLTSGMSAFQNVQLPAIVYHKHGCNPKKRAKELLELVGLAGRMHHKPTELSGGQHQRVALAMARPQHPDSASSQFYICDGAQSFLDGQYAVFGRTIEGINVVRAIVEVKTGPQDKPVKSVAITGISIK</sequence>
<keyword evidence="1" id="KW-0547">Nucleotide-binding</keyword>
<dbReference type="Gene3D" id="3.40.50.300">
    <property type="entry name" value="P-loop containing nucleotide triphosphate hydrolases"/>
    <property type="match status" value="1"/>
</dbReference>
<dbReference type="EMBL" id="MT631260">
    <property type="protein sequence ID" value="QNO47347.1"/>
    <property type="molecule type" value="Genomic_DNA"/>
</dbReference>
<keyword evidence="2 5" id="KW-0067">ATP-binding</keyword>
<evidence type="ECO:0000256" key="2">
    <source>
        <dbReference type="ARBA" id="ARBA00022840"/>
    </source>
</evidence>
<dbReference type="PROSITE" id="PS50072">
    <property type="entry name" value="CSA_PPIASE_2"/>
    <property type="match status" value="1"/>
</dbReference>
<dbReference type="InterPro" id="IPR015854">
    <property type="entry name" value="ABC_transpr_LolD-like"/>
</dbReference>
<dbReference type="PANTHER" id="PTHR24220">
    <property type="entry name" value="IMPORT ATP-BINDING PROTEIN"/>
    <property type="match status" value="1"/>
</dbReference>
<evidence type="ECO:0000259" key="4">
    <source>
        <dbReference type="PROSITE" id="PS50893"/>
    </source>
</evidence>
<protein>
    <submittedName>
        <fullName evidence="5">Vitamin B12 import ATP-binding protein BtuD</fullName>
    </submittedName>
</protein>
<dbReference type="GO" id="GO:0005886">
    <property type="term" value="C:plasma membrane"/>
    <property type="evidence" value="ECO:0007669"/>
    <property type="project" value="TreeGrafter"/>
</dbReference>
<organism evidence="5">
    <name type="scientific">Candidatus Methanogaster sp. ANME-2c ERB4</name>
    <dbReference type="NCBI Taxonomy" id="2759911"/>
    <lineage>
        <taxon>Archaea</taxon>
        <taxon>Methanobacteriati</taxon>
        <taxon>Methanobacteriota</taxon>
        <taxon>Stenosarchaea group</taxon>
        <taxon>Methanomicrobia</taxon>
        <taxon>Methanosarcinales</taxon>
        <taxon>ANME-2 cluster</taxon>
        <taxon>Candidatus Methanogasteraceae</taxon>
        <taxon>Candidatus Methanogaster</taxon>
    </lineage>
</organism>
<dbReference type="GO" id="GO:0003755">
    <property type="term" value="F:peptidyl-prolyl cis-trans isomerase activity"/>
    <property type="evidence" value="ECO:0007669"/>
    <property type="project" value="InterPro"/>
</dbReference>
<evidence type="ECO:0000256" key="1">
    <source>
        <dbReference type="ARBA" id="ARBA00022741"/>
    </source>
</evidence>
<feature type="domain" description="ABC transporter" evidence="4">
    <location>
        <begin position="17"/>
        <end position="228"/>
    </location>
</feature>
<feature type="domain" description="PPIase cyclophilin-type" evidence="3">
    <location>
        <begin position="167"/>
        <end position="234"/>
    </location>
</feature>
<dbReference type="SUPFAM" id="SSF52540">
    <property type="entry name" value="P-loop containing nucleoside triphosphate hydrolases"/>
    <property type="match status" value="1"/>
</dbReference>
<gene>
    <name evidence="5" type="primary">btuD</name>
    <name evidence="5" type="ORF">LNGCCOLK_00024</name>
</gene>
<proteinExistence type="predicted"/>
<dbReference type="InterPro" id="IPR003593">
    <property type="entry name" value="AAA+_ATPase"/>
</dbReference>
<dbReference type="SMART" id="SM00382">
    <property type="entry name" value="AAA"/>
    <property type="match status" value="1"/>
</dbReference>
<dbReference type="InterPro" id="IPR002130">
    <property type="entry name" value="Cyclophilin-type_PPIase_dom"/>
</dbReference>
<accession>A0A7G9YH63</accession>
<dbReference type="InterPro" id="IPR003439">
    <property type="entry name" value="ABC_transporter-like_ATP-bd"/>
</dbReference>